<organism evidence="2 3">
    <name type="scientific">Rhizophagus irregularis</name>
    <dbReference type="NCBI Taxonomy" id="588596"/>
    <lineage>
        <taxon>Eukaryota</taxon>
        <taxon>Fungi</taxon>
        <taxon>Fungi incertae sedis</taxon>
        <taxon>Mucoromycota</taxon>
        <taxon>Glomeromycotina</taxon>
        <taxon>Glomeromycetes</taxon>
        <taxon>Glomerales</taxon>
        <taxon>Glomeraceae</taxon>
        <taxon>Rhizophagus</taxon>
    </lineage>
</organism>
<dbReference type="OrthoDB" id="2314032at2759"/>
<evidence type="ECO:0000259" key="1">
    <source>
        <dbReference type="Pfam" id="PF12937"/>
    </source>
</evidence>
<evidence type="ECO:0000313" key="2">
    <source>
        <dbReference type="EMBL" id="PKY53497.1"/>
    </source>
</evidence>
<gene>
    <name evidence="2" type="ORF">RhiirA4_471745</name>
</gene>
<dbReference type="VEuPathDB" id="FungiDB:RhiirFUN_023435"/>
<accession>A0A2I1H3P0</accession>
<dbReference type="Pfam" id="PF12937">
    <property type="entry name" value="F-box-like"/>
    <property type="match status" value="1"/>
</dbReference>
<proteinExistence type="predicted"/>
<comment type="caution">
    <text evidence="2">The sequence shown here is derived from an EMBL/GenBank/DDBJ whole genome shotgun (WGS) entry which is preliminary data.</text>
</comment>
<dbReference type="AlphaFoldDB" id="A0A2I1H3P0"/>
<feature type="domain" description="F-box" evidence="1">
    <location>
        <begin position="7"/>
        <end position="45"/>
    </location>
</feature>
<dbReference type="EMBL" id="LLXI01001401">
    <property type="protein sequence ID" value="PKY53497.1"/>
    <property type="molecule type" value="Genomic_DNA"/>
</dbReference>
<name>A0A2I1H3P0_9GLOM</name>
<evidence type="ECO:0000313" key="3">
    <source>
        <dbReference type="Proteomes" id="UP000234323"/>
    </source>
</evidence>
<dbReference type="SUPFAM" id="SSF52047">
    <property type="entry name" value="RNI-like"/>
    <property type="match status" value="1"/>
</dbReference>
<dbReference type="InterPro" id="IPR001810">
    <property type="entry name" value="F-box_dom"/>
</dbReference>
<dbReference type="Proteomes" id="UP000234323">
    <property type="component" value="Unassembled WGS sequence"/>
</dbReference>
<dbReference type="VEuPathDB" id="FungiDB:RhiirA1_468053"/>
<keyword evidence="3" id="KW-1185">Reference proteome</keyword>
<reference evidence="2 3" key="1">
    <citation type="submission" date="2015-10" db="EMBL/GenBank/DDBJ databases">
        <title>Genome analyses suggest a sexual origin of heterokaryosis in a supposedly ancient asexual fungus.</title>
        <authorList>
            <person name="Ropars J."/>
            <person name="Sedzielewska K."/>
            <person name="Noel J."/>
            <person name="Charron P."/>
            <person name="Farinelli L."/>
            <person name="Marton T."/>
            <person name="Kruger M."/>
            <person name="Pelin A."/>
            <person name="Brachmann A."/>
            <person name="Corradi N."/>
        </authorList>
    </citation>
    <scope>NUCLEOTIDE SEQUENCE [LARGE SCALE GENOMIC DNA]</scope>
    <source>
        <strain evidence="2 3">A4</strain>
    </source>
</reference>
<sequence>MFILNKDILHLIFEYLEDNKNDLYSCLLVNKTWCEIIVLILWRDPWNELTNFPHFRSTMLLLNVIISHIQDEAKVKEVYNYFKNSGIHLSSRQRPLLNYIRFCKHLNLGSIMNITEYIKDLSERLIVEDEIFKLFINRDVKITYLYIPKKFNCQLHLIPEAKICFSKIKFLKCYTNIGNNILTGLSECKSIENLALFIESSNNNYEIIKLIKAQKKLVNVYFGSYDDYHEPQDEPFCKILENSLIKHSNTIQYFARFKPFTTEILSSLTNLKSLELHGDQLFEESKWKCLENLSLPSLQFLILQDFPVKYLISLIENTKGSLTIIELHNYGNFYSENENERIIHSIYQNCPKLIYLTFTPQVGNIIEIEKLLTTCQYLIGLRIISNYGFNWDNFFNALTKISPINLYKFCFENNFSMEIAHIKFFIDNWKGRNPIFLKLQCKTMEIKYLLEEYELEGRIAEYDEW</sequence>
<protein>
    <recommendedName>
        <fullName evidence="1">F-box domain-containing protein</fullName>
    </recommendedName>
</protein>